<dbReference type="EMBL" id="MTKT01005370">
    <property type="protein sequence ID" value="OWM67782.1"/>
    <property type="molecule type" value="Genomic_DNA"/>
</dbReference>
<dbReference type="AlphaFoldDB" id="A0A218W6R6"/>
<sequence length="160" mass="16592">MVDLMAANMAEMMALLRGPNRASSSSTLPLARGATIDLAPWVPSTHASKGDIAATPALTIIPVPAPHPTHVSTTHPVNFSQPQSTIPATVSLSPMMIPLMDPVMFAPPPASIPAPTTVYTVLPPTSFPVSIAPASAHTTEPFPYQAPQPTSASPTKLDLS</sequence>
<evidence type="ECO:0000313" key="2">
    <source>
        <dbReference type="EMBL" id="OWM67782.1"/>
    </source>
</evidence>
<protein>
    <submittedName>
        <fullName evidence="2">Uncharacterized protein</fullName>
    </submittedName>
</protein>
<reference evidence="3" key="1">
    <citation type="journal article" date="2017" name="Plant J.">
        <title>The pomegranate (Punica granatum L.) genome and the genomics of punicalagin biosynthesis.</title>
        <authorList>
            <person name="Qin G."/>
            <person name="Xu C."/>
            <person name="Ming R."/>
            <person name="Tang H."/>
            <person name="Guyot R."/>
            <person name="Kramer E.M."/>
            <person name="Hu Y."/>
            <person name="Yi X."/>
            <person name="Qi Y."/>
            <person name="Xu X."/>
            <person name="Gao Z."/>
            <person name="Pan H."/>
            <person name="Jian J."/>
            <person name="Tian Y."/>
            <person name="Yue Z."/>
            <person name="Xu Y."/>
        </authorList>
    </citation>
    <scope>NUCLEOTIDE SEQUENCE [LARGE SCALE GENOMIC DNA]</scope>
    <source>
        <strain evidence="3">cv. Dabenzi</strain>
    </source>
</reference>
<dbReference type="Proteomes" id="UP000197138">
    <property type="component" value="Unassembled WGS sequence"/>
</dbReference>
<evidence type="ECO:0000256" key="1">
    <source>
        <dbReference type="SAM" id="MobiDB-lite"/>
    </source>
</evidence>
<gene>
    <name evidence="2" type="ORF">CDL15_Pgr010719</name>
</gene>
<evidence type="ECO:0000313" key="3">
    <source>
        <dbReference type="Proteomes" id="UP000197138"/>
    </source>
</evidence>
<comment type="caution">
    <text evidence="2">The sequence shown here is derived from an EMBL/GenBank/DDBJ whole genome shotgun (WGS) entry which is preliminary data.</text>
</comment>
<organism evidence="2 3">
    <name type="scientific">Punica granatum</name>
    <name type="common">Pomegranate</name>
    <dbReference type="NCBI Taxonomy" id="22663"/>
    <lineage>
        <taxon>Eukaryota</taxon>
        <taxon>Viridiplantae</taxon>
        <taxon>Streptophyta</taxon>
        <taxon>Embryophyta</taxon>
        <taxon>Tracheophyta</taxon>
        <taxon>Spermatophyta</taxon>
        <taxon>Magnoliopsida</taxon>
        <taxon>eudicotyledons</taxon>
        <taxon>Gunneridae</taxon>
        <taxon>Pentapetalae</taxon>
        <taxon>rosids</taxon>
        <taxon>malvids</taxon>
        <taxon>Myrtales</taxon>
        <taxon>Lythraceae</taxon>
        <taxon>Punica</taxon>
    </lineage>
</organism>
<feature type="region of interest" description="Disordered" evidence="1">
    <location>
        <begin position="138"/>
        <end position="160"/>
    </location>
</feature>
<name>A0A218W6R6_PUNGR</name>
<proteinExistence type="predicted"/>
<accession>A0A218W6R6</accession>